<evidence type="ECO:0000256" key="1">
    <source>
        <dbReference type="ARBA" id="ARBA00004370"/>
    </source>
</evidence>
<dbReference type="PANTHER" id="PTHR23063">
    <property type="entry name" value="PHOSPHOLIPID ACYLTRANSFERASE"/>
    <property type="match status" value="1"/>
</dbReference>
<keyword evidence="3" id="KW-0808">Transferase</keyword>
<dbReference type="PANTHER" id="PTHR23063:SF52">
    <property type="entry name" value="LYSOPHOSPHATIDYLCHOLINE ACYLTRANSFERASE"/>
    <property type="match status" value="1"/>
</dbReference>
<dbReference type="EMBL" id="PZQS01000005">
    <property type="protein sequence ID" value="PVD29644.1"/>
    <property type="molecule type" value="Genomic_DNA"/>
</dbReference>
<evidence type="ECO:0000256" key="7">
    <source>
        <dbReference type="ARBA" id="ARBA00023136"/>
    </source>
</evidence>
<dbReference type="SMART" id="SM00546">
    <property type="entry name" value="CUE"/>
    <property type="match status" value="1"/>
</dbReference>
<dbReference type="InterPro" id="IPR003892">
    <property type="entry name" value="CUE"/>
</dbReference>
<dbReference type="SMART" id="SM00563">
    <property type="entry name" value="PlsC"/>
    <property type="match status" value="1"/>
</dbReference>
<dbReference type="GO" id="GO:0042171">
    <property type="term" value="F:lysophosphatidic acid acyltransferase activity"/>
    <property type="evidence" value="ECO:0007669"/>
    <property type="project" value="TreeGrafter"/>
</dbReference>
<dbReference type="PROSITE" id="PS51140">
    <property type="entry name" value="CUE"/>
    <property type="match status" value="1"/>
</dbReference>
<dbReference type="OrthoDB" id="6162829at2759"/>
<feature type="domain" description="CUE" evidence="9">
    <location>
        <begin position="247"/>
        <end position="289"/>
    </location>
</feature>
<reference evidence="10 11" key="1">
    <citation type="submission" date="2018-04" db="EMBL/GenBank/DDBJ databases">
        <title>The genome of golden apple snail Pomacea canaliculata provides insight into stress tolerance and invasive adaptation.</title>
        <authorList>
            <person name="Liu C."/>
            <person name="Liu B."/>
            <person name="Ren Y."/>
            <person name="Zhang Y."/>
            <person name="Wang H."/>
            <person name="Li S."/>
            <person name="Jiang F."/>
            <person name="Yin L."/>
            <person name="Zhang G."/>
            <person name="Qian W."/>
            <person name="Fan W."/>
        </authorList>
    </citation>
    <scope>NUCLEOTIDE SEQUENCE [LARGE SCALE GENOMIC DNA]</scope>
    <source>
        <strain evidence="10">SZHN2017</strain>
        <tissue evidence="10">Muscle</tissue>
    </source>
</reference>
<dbReference type="GO" id="GO:0016020">
    <property type="term" value="C:membrane"/>
    <property type="evidence" value="ECO:0007669"/>
    <property type="project" value="UniProtKB-SubCell"/>
</dbReference>
<keyword evidence="8" id="KW-0012">Acyltransferase</keyword>
<keyword evidence="6" id="KW-0443">Lipid metabolism</keyword>
<name>A0A2T7P898_POMCA</name>
<keyword evidence="5" id="KW-1133">Transmembrane helix</keyword>
<dbReference type="GO" id="GO:0005783">
    <property type="term" value="C:endoplasmic reticulum"/>
    <property type="evidence" value="ECO:0007669"/>
    <property type="project" value="TreeGrafter"/>
</dbReference>
<comment type="subcellular location">
    <subcellularLocation>
        <location evidence="1">Membrane</location>
    </subcellularLocation>
</comment>
<proteinExistence type="inferred from homology"/>
<evidence type="ECO:0000256" key="8">
    <source>
        <dbReference type="ARBA" id="ARBA00023315"/>
    </source>
</evidence>
<comment type="similarity">
    <text evidence="2">Belongs to the 1-acyl-sn-glycerol-3-phosphate acyltransferase family.</text>
</comment>
<dbReference type="Pfam" id="PF02845">
    <property type="entry name" value="CUE"/>
    <property type="match status" value="1"/>
</dbReference>
<dbReference type="Proteomes" id="UP000245119">
    <property type="component" value="Linkage Group LG5"/>
</dbReference>
<dbReference type="InterPro" id="IPR002123">
    <property type="entry name" value="Plipid/glycerol_acylTrfase"/>
</dbReference>
<keyword evidence="7" id="KW-0472">Membrane</keyword>
<evidence type="ECO:0000256" key="4">
    <source>
        <dbReference type="ARBA" id="ARBA00022692"/>
    </source>
</evidence>
<evidence type="ECO:0000313" key="10">
    <source>
        <dbReference type="EMBL" id="PVD29644.1"/>
    </source>
</evidence>
<comment type="caution">
    <text evidence="10">The sequence shown here is derived from an EMBL/GenBank/DDBJ whole genome shotgun (WGS) entry which is preliminary data.</text>
</comment>
<evidence type="ECO:0000259" key="9">
    <source>
        <dbReference type="PROSITE" id="PS51140"/>
    </source>
</evidence>
<dbReference type="GO" id="GO:0006629">
    <property type="term" value="P:lipid metabolic process"/>
    <property type="evidence" value="ECO:0007669"/>
    <property type="project" value="UniProtKB-KW"/>
</dbReference>
<dbReference type="Gene3D" id="1.10.8.10">
    <property type="entry name" value="DNA helicase RuvA subunit, C-terminal domain"/>
    <property type="match status" value="1"/>
</dbReference>
<evidence type="ECO:0000313" key="11">
    <source>
        <dbReference type="Proteomes" id="UP000245119"/>
    </source>
</evidence>
<dbReference type="AlphaFoldDB" id="A0A2T7P898"/>
<keyword evidence="11" id="KW-1185">Reference proteome</keyword>
<protein>
    <recommendedName>
        <fullName evidence="9">CUE domain-containing protein</fullName>
    </recommendedName>
</protein>
<evidence type="ECO:0000256" key="3">
    <source>
        <dbReference type="ARBA" id="ARBA00022679"/>
    </source>
</evidence>
<dbReference type="Pfam" id="PF01553">
    <property type="entry name" value="Acyltransferase"/>
    <property type="match status" value="1"/>
</dbReference>
<dbReference type="STRING" id="400727.A0A2T7P898"/>
<evidence type="ECO:0000256" key="6">
    <source>
        <dbReference type="ARBA" id="ARBA00023098"/>
    </source>
</evidence>
<evidence type="ECO:0000256" key="2">
    <source>
        <dbReference type="ARBA" id="ARBA00008655"/>
    </source>
</evidence>
<dbReference type="SUPFAM" id="SSF69593">
    <property type="entry name" value="Glycerol-3-phosphate (1)-acyltransferase"/>
    <property type="match status" value="1"/>
</dbReference>
<sequence length="348" mass="39233">MIAVCGLVVTTDGAERDSRPQLVLVANHVTSLDPFILNLVMHYSLVTEPMPLSGDFTHLTRQVQVSRDKDKEERLLSVKKAVNEEKWPLLFFPEGGRTSYSKGLLKFRYFAFQLDAPIQPVGITIKRLFFDISVSHISSSWWTDLLITFFVPVTIYNLKFLPVTERRESESTEQFTERTCANLAKSIGAELADFTYSDLLEETKRRLDGREASSLEQHSSVIVASNPDNMQAQHTPLQGEPSSSNPAINHMLKLVKDVLPNASTYAVLKDLERTQDVDLTITNILEGNVEMQQHLAPQLSASSMIESVTFKASAFPKSAVDRHLSLQERKQAMLETARRQYKEKHGIP</sequence>
<gene>
    <name evidence="10" type="ORF">C0Q70_08899</name>
</gene>
<accession>A0A2T7P898</accession>
<evidence type="ECO:0000256" key="5">
    <source>
        <dbReference type="ARBA" id="ARBA00022989"/>
    </source>
</evidence>
<dbReference type="GO" id="GO:0043130">
    <property type="term" value="F:ubiquitin binding"/>
    <property type="evidence" value="ECO:0007669"/>
    <property type="project" value="InterPro"/>
</dbReference>
<organism evidence="10 11">
    <name type="scientific">Pomacea canaliculata</name>
    <name type="common">Golden apple snail</name>
    <dbReference type="NCBI Taxonomy" id="400727"/>
    <lineage>
        <taxon>Eukaryota</taxon>
        <taxon>Metazoa</taxon>
        <taxon>Spiralia</taxon>
        <taxon>Lophotrochozoa</taxon>
        <taxon>Mollusca</taxon>
        <taxon>Gastropoda</taxon>
        <taxon>Caenogastropoda</taxon>
        <taxon>Architaenioglossa</taxon>
        <taxon>Ampullarioidea</taxon>
        <taxon>Ampullariidae</taxon>
        <taxon>Pomacea</taxon>
    </lineage>
</organism>
<keyword evidence="4" id="KW-0812">Transmembrane</keyword>